<feature type="transmembrane region" description="Helical" evidence="9">
    <location>
        <begin position="35"/>
        <end position="55"/>
    </location>
</feature>
<keyword evidence="5 9" id="KW-0812">Transmembrane</keyword>
<evidence type="ECO:0000313" key="10">
    <source>
        <dbReference type="EMBL" id="SCY63459.1"/>
    </source>
</evidence>
<comment type="similarity">
    <text evidence="2">Belongs to the autoinducer-2 exporter (AI-2E) (TC 2.A.86) family.</text>
</comment>
<protein>
    <submittedName>
        <fullName evidence="10">Predicted PurR-regulated permease PerM</fullName>
    </submittedName>
</protein>
<dbReference type="PANTHER" id="PTHR21716:SF53">
    <property type="entry name" value="PERMEASE PERM-RELATED"/>
    <property type="match status" value="1"/>
</dbReference>
<comment type="subcellular location">
    <subcellularLocation>
        <location evidence="1">Cell membrane</location>
        <topology evidence="1">Multi-pass membrane protein</topology>
    </subcellularLocation>
</comment>
<sequence>MQSSSSFRSLLPGMAPSLLGAVAVVGLLYVGRNVLIPIVIAALLSPLLAPVAGLLERLRLGRIGSALIVAALLAVVAASVAGVVSRQLVVLADSLPDYRANIVQRIEGLQPEGSTVLGRIMEAAQGVREEVGGEEEEPPGAGEGEAGAGEEREPVPVQIHQEPASEVLAILRTYGGMFLQPVGMAGLAFVYLIFFLIYREDLRERVIRLAGVGRLSLTSRALDDAGRKITHYLRAQAIINVTYGIPVGIGLWFIGVPNAALWAILAILLRFIPFIGPWVGAGLPVILSFAVFDGWIQPLGVLGLFLVLELFSNNVLEPWLYGASTGLSPVAVLFAVVFWSALWGLVGLVVAIPLTACLVVLGRYVPALQFFPVILGREPPLPPAAGFYHQLHDLDVDEAGRLLADHRERHGLLVTLDEVVLPALRLVQENHIGGELTAGQVDGMLRAARKALRPLVMGEEPFPEPALEVPDQAGLVCIPAHDDLDELPAQLLVALLRSKGMPAVHMPADTLAGDLAARLPGGHRAVLCLSTVHPADDARVRYLCKRLHGRDPAWSILVGAWGQDPDSLQSLREAGAHFVTGSLAEAREWALRKRQELETLET</sequence>
<evidence type="ECO:0000256" key="6">
    <source>
        <dbReference type="ARBA" id="ARBA00022989"/>
    </source>
</evidence>
<evidence type="ECO:0000256" key="5">
    <source>
        <dbReference type="ARBA" id="ARBA00022692"/>
    </source>
</evidence>
<reference evidence="11" key="1">
    <citation type="submission" date="2016-10" db="EMBL/GenBank/DDBJ databases">
        <authorList>
            <person name="Varghese N."/>
        </authorList>
    </citation>
    <scope>NUCLEOTIDE SEQUENCE [LARGE SCALE GENOMIC DNA]</scope>
    <source>
        <strain evidence="11">HL 19</strain>
    </source>
</reference>
<evidence type="ECO:0000256" key="2">
    <source>
        <dbReference type="ARBA" id="ARBA00009773"/>
    </source>
</evidence>
<keyword evidence="7 9" id="KW-0472">Membrane</keyword>
<dbReference type="Proteomes" id="UP000183104">
    <property type="component" value="Unassembled WGS sequence"/>
</dbReference>
<keyword evidence="4" id="KW-1003">Cell membrane</keyword>
<evidence type="ECO:0000256" key="8">
    <source>
        <dbReference type="SAM" id="MobiDB-lite"/>
    </source>
</evidence>
<keyword evidence="6 9" id="KW-1133">Transmembrane helix</keyword>
<dbReference type="Pfam" id="PF01594">
    <property type="entry name" value="AI-2E_transport"/>
    <property type="match status" value="1"/>
</dbReference>
<feature type="transmembrane region" description="Helical" evidence="9">
    <location>
        <begin position="9"/>
        <end position="29"/>
    </location>
</feature>
<feature type="transmembrane region" description="Helical" evidence="9">
    <location>
        <begin position="286"/>
        <end position="311"/>
    </location>
</feature>
<accession>A0A1G5HJ03</accession>
<dbReference type="PANTHER" id="PTHR21716">
    <property type="entry name" value="TRANSMEMBRANE PROTEIN"/>
    <property type="match status" value="1"/>
</dbReference>
<evidence type="ECO:0000256" key="4">
    <source>
        <dbReference type="ARBA" id="ARBA00022475"/>
    </source>
</evidence>
<feature type="transmembrane region" description="Helical" evidence="9">
    <location>
        <begin position="331"/>
        <end position="361"/>
    </location>
</feature>
<dbReference type="InterPro" id="IPR002549">
    <property type="entry name" value="AI-2E-like"/>
</dbReference>
<evidence type="ECO:0000256" key="1">
    <source>
        <dbReference type="ARBA" id="ARBA00004651"/>
    </source>
</evidence>
<feature type="region of interest" description="Disordered" evidence="8">
    <location>
        <begin position="128"/>
        <end position="154"/>
    </location>
</feature>
<feature type="transmembrane region" description="Helical" evidence="9">
    <location>
        <begin position="237"/>
        <end position="254"/>
    </location>
</feature>
<organism evidence="10 11">
    <name type="scientific">Thiohalorhabdus denitrificans</name>
    <dbReference type="NCBI Taxonomy" id="381306"/>
    <lineage>
        <taxon>Bacteria</taxon>
        <taxon>Pseudomonadati</taxon>
        <taxon>Pseudomonadota</taxon>
        <taxon>Gammaproteobacteria</taxon>
        <taxon>Thiohalorhabdales</taxon>
        <taxon>Thiohalorhabdaceae</taxon>
        <taxon>Thiohalorhabdus</taxon>
    </lineage>
</organism>
<evidence type="ECO:0000256" key="7">
    <source>
        <dbReference type="ARBA" id="ARBA00023136"/>
    </source>
</evidence>
<evidence type="ECO:0000256" key="9">
    <source>
        <dbReference type="SAM" id="Phobius"/>
    </source>
</evidence>
<keyword evidence="11" id="KW-1185">Reference proteome</keyword>
<gene>
    <name evidence="10" type="ORF">SAMN05661077_2763</name>
</gene>
<evidence type="ECO:0000256" key="3">
    <source>
        <dbReference type="ARBA" id="ARBA00022448"/>
    </source>
</evidence>
<keyword evidence="3" id="KW-0813">Transport</keyword>
<feature type="transmembrane region" description="Helical" evidence="9">
    <location>
        <begin position="260"/>
        <end position="279"/>
    </location>
</feature>
<feature type="transmembrane region" description="Helical" evidence="9">
    <location>
        <begin position="178"/>
        <end position="198"/>
    </location>
</feature>
<dbReference type="GO" id="GO:0005886">
    <property type="term" value="C:plasma membrane"/>
    <property type="evidence" value="ECO:0007669"/>
    <property type="project" value="UniProtKB-SubCell"/>
</dbReference>
<proteinExistence type="inferred from homology"/>
<feature type="transmembrane region" description="Helical" evidence="9">
    <location>
        <begin position="67"/>
        <end position="89"/>
    </location>
</feature>
<evidence type="ECO:0000313" key="11">
    <source>
        <dbReference type="Proteomes" id="UP000183104"/>
    </source>
</evidence>
<name>A0A1G5HJ03_9GAMM</name>
<dbReference type="AlphaFoldDB" id="A0A1G5HJ03"/>
<dbReference type="EMBL" id="FMUN01000009">
    <property type="protein sequence ID" value="SCY63459.1"/>
    <property type="molecule type" value="Genomic_DNA"/>
</dbReference>
<dbReference type="RefSeq" id="WP_054965469.1">
    <property type="nucleotide sequence ID" value="NZ_FMUN01000009.1"/>
</dbReference>